<feature type="transmembrane region" description="Helical" evidence="6">
    <location>
        <begin position="354"/>
        <end position="374"/>
    </location>
</feature>
<sequence>MFPRPRLPWLDTMTDLRQTPPDTGRPVRGWLGVAAVTGATFTVVTSEMLPVGLLTPMSADLRVSEGVGGLTLTITGLVAAVAAPLLTPALGRVDRKTVWAVLLTVLTVGNLAAALAPGFAVMVAARVLVGIGMGGVWSIAAGTAVRLVPESQAARATTLVFSGVAVASVLGIPAGTYAGALMGWRAAFLAAVAVGVLLLVAAAILLPPLPPVRVTGFVESLGLLRLPALRTGLIAVALLVTGHFAAYTYIRPALEQLTGAGPATVGTVLLLFGIAGVAGNFTAGARAARAPRTTLRVLAAILAAAATLTPLLGTAVPTAAALIAVWGLAYGGVSVTAQNWVFAAAPDHREASSALFVGVFNGAIAAGAFLGGVLADRLGVTASLLIGGAAAAAAALVSATGRARTAQI</sequence>
<evidence type="ECO:0000256" key="2">
    <source>
        <dbReference type="ARBA" id="ARBA00022475"/>
    </source>
</evidence>
<dbReference type="Gene3D" id="1.20.1250.20">
    <property type="entry name" value="MFS general substrate transporter like domains"/>
    <property type="match status" value="1"/>
</dbReference>
<dbReference type="PANTHER" id="PTHR43124:SF3">
    <property type="entry name" value="CHLORAMPHENICOL EFFLUX PUMP RV0191"/>
    <property type="match status" value="1"/>
</dbReference>
<reference evidence="9" key="1">
    <citation type="submission" date="2015-03" db="EMBL/GenBank/DDBJ databases">
        <authorList>
            <consortium name="Pathogen Informatics"/>
        </authorList>
    </citation>
    <scope>NUCLEOTIDE SEQUENCE [LARGE SCALE GENOMIC DNA]</scope>
    <source>
        <strain evidence="9">NCTC11134</strain>
    </source>
</reference>
<feature type="transmembrane region" description="Helical" evidence="6">
    <location>
        <begin position="27"/>
        <end position="46"/>
    </location>
</feature>
<evidence type="ECO:0000256" key="4">
    <source>
        <dbReference type="ARBA" id="ARBA00022989"/>
    </source>
</evidence>
<dbReference type="PROSITE" id="PS50850">
    <property type="entry name" value="MFS"/>
    <property type="match status" value="1"/>
</dbReference>
<accession>A0A0H5NHV0</accession>
<dbReference type="InterPro" id="IPR011701">
    <property type="entry name" value="MFS"/>
</dbReference>
<keyword evidence="4 6" id="KW-1133">Transmembrane helix</keyword>
<dbReference type="InterPro" id="IPR050189">
    <property type="entry name" value="MFS_Efflux_Transporters"/>
</dbReference>
<feature type="transmembrane region" description="Helical" evidence="6">
    <location>
        <begin position="319"/>
        <end position="342"/>
    </location>
</feature>
<evidence type="ECO:0000313" key="9">
    <source>
        <dbReference type="Proteomes" id="UP000057820"/>
    </source>
</evidence>
<keyword evidence="5 6" id="KW-0472">Membrane</keyword>
<name>A0A0H5NHV0_NOCFR</name>
<feature type="transmembrane region" description="Helical" evidence="6">
    <location>
        <begin position="380"/>
        <end position="399"/>
    </location>
</feature>
<proteinExistence type="predicted"/>
<evidence type="ECO:0000259" key="7">
    <source>
        <dbReference type="PROSITE" id="PS50850"/>
    </source>
</evidence>
<dbReference type="CDD" id="cd17324">
    <property type="entry name" value="MFS_NepI_like"/>
    <property type="match status" value="1"/>
</dbReference>
<feature type="transmembrane region" description="Helical" evidence="6">
    <location>
        <begin position="66"/>
        <end position="86"/>
    </location>
</feature>
<comment type="subcellular location">
    <subcellularLocation>
        <location evidence="1">Cell membrane</location>
        <topology evidence="1">Multi-pass membrane protein</topology>
    </subcellularLocation>
</comment>
<feature type="transmembrane region" description="Helical" evidence="6">
    <location>
        <begin position="186"/>
        <end position="207"/>
    </location>
</feature>
<dbReference type="InterPro" id="IPR036259">
    <property type="entry name" value="MFS_trans_sf"/>
</dbReference>
<dbReference type="EMBL" id="LN868938">
    <property type="protein sequence ID" value="CRY75033.1"/>
    <property type="molecule type" value="Genomic_DNA"/>
</dbReference>
<feature type="transmembrane region" description="Helical" evidence="6">
    <location>
        <begin position="295"/>
        <end position="313"/>
    </location>
</feature>
<organism evidence="8 9">
    <name type="scientific">Nocardia farcinica</name>
    <dbReference type="NCBI Taxonomy" id="37329"/>
    <lineage>
        <taxon>Bacteria</taxon>
        <taxon>Bacillati</taxon>
        <taxon>Actinomycetota</taxon>
        <taxon>Actinomycetes</taxon>
        <taxon>Mycobacteriales</taxon>
        <taxon>Nocardiaceae</taxon>
        <taxon>Nocardia</taxon>
    </lineage>
</organism>
<feature type="domain" description="Major facilitator superfamily (MFS) profile" evidence="7">
    <location>
        <begin position="31"/>
        <end position="406"/>
    </location>
</feature>
<dbReference type="Proteomes" id="UP000057820">
    <property type="component" value="Chromosome 1"/>
</dbReference>
<dbReference type="SUPFAM" id="SSF103473">
    <property type="entry name" value="MFS general substrate transporter"/>
    <property type="match status" value="1"/>
</dbReference>
<dbReference type="GO" id="GO:0005886">
    <property type="term" value="C:plasma membrane"/>
    <property type="evidence" value="ECO:0007669"/>
    <property type="project" value="UniProtKB-SubCell"/>
</dbReference>
<feature type="transmembrane region" description="Helical" evidence="6">
    <location>
        <begin position="127"/>
        <end position="147"/>
    </location>
</feature>
<dbReference type="PANTHER" id="PTHR43124">
    <property type="entry name" value="PURINE EFFLUX PUMP PBUE"/>
    <property type="match status" value="1"/>
</dbReference>
<evidence type="ECO:0000256" key="5">
    <source>
        <dbReference type="ARBA" id="ARBA00023136"/>
    </source>
</evidence>
<evidence type="ECO:0000256" key="3">
    <source>
        <dbReference type="ARBA" id="ARBA00022692"/>
    </source>
</evidence>
<dbReference type="Pfam" id="PF07690">
    <property type="entry name" value="MFS_1"/>
    <property type="match status" value="1"/>
</dbReference>
<evidence type="ECO:0000313" key="8">
    <source>
        <dbReference type="EMBL" id="CRY75033.1"/>
    </source>
</evidence>
<gene>
    <name evidence="8" type="primary">nepI</name>
    <name evidence="8" type="ORF">ERS450000_01117</name>
</gene>
<evidence type="ECO:0000256" key="6">
    <source>
        <dbReference type="SAM" id="Phobius"/>
    </source>
</evidence>
<dbReference type="GO" id="GO:0022857">
    <property type="term" value="F:transmembrane transporter activity"/>
    <property type="evidence" value="ECO:0007669"/>
    <property type="project" value="InterPro"/>
</dbReference>
<feature type="transmembrane region" description="Helical" evidence="6">
    <location>
        <begin position="98"/>
        <end position="121"/>
    </location>
</feature>
<feature type="transmembrane region" description="Helical" evidence="6">
    <location>
        <begin position="262"/>
        <end position="283"/>
    </location>
</feature>
<keyword evidence="2" id="KW-1003">Cell membrane</keyword>
<dbReference type="AlphaFoldDB" id="A0A0H5NHV0"/>
<evidence type="ECO:0000256" key="1">
    <source>
        <dbReference type="ARBA" id="ARBA00004651"/>
    </source>
</evidence>
<dbReference type="KEGG" id="nfr:ERS450000_01117"/>
<protein>
    <submittedName>
        <fullName evidence="8">Purine ribonucleoside efflux pump nepI</fullName>
    </submittedName>
</protein>
<dbReference type="InterPro" id="IPR020846">
    <property type="entry name" value="MFS_dom"/>
</dbReference>
<keyword evidence="3 6" id="KW-0812">Transmembrane</keyword>
<feature type="transmembrane region" description="Helical" evidence="6">
    <location>
        <begin position="228"/>
        <end position="250"/>
    </location>
</feature>
<feature type="transmembrane region" description="Helical" evidence="6">
    <location>
        <begin position="159"/>
        <end position="180"/>
    </location>
</feature>